<evidence type="ECO:0008006" key="13">
    <source>
        <dbReference type="Google" id="ProtNLM"/>
    </source>
</evidence>
<dbReference type="STRING" id="30069.A0A182YKQ0"/>
<feature type="active site" evidence="7">
    <location>
        <position position="169"/>
    </location>
</feature>
<evidence type="ECO:0000313" key="11">
    <source>
        <dbReference type="EnsemblMetazoa" id="ASTEI09036-PA"/>
    </source>
</evidence>
<dbReference type="OMA" id="WRNIRRG"/>
<dbReference type="VEuPathDB" id="VectorBase:ASTEI09036"/>
<dbReference type="GO" id="GO:0006508">
    <property type="term" value="P:proteolysis"/>
    <property type="evidence" value="ECO:0007669"/>
    <property type="project" value="UniProtKB-KW"/>
</dbReference>
<dbReference type="PANTHER" id="PTHR10454">
    <property type="entry name" value="CASPASE"/>
    <property type="match status" value="1"/>
</dbReference>
<dbReference type="InterPro" id="IPR002138">
    <property type="entry name" value="Pept_C14_p10"/>
</dbReference>
<dbReference type="VEuPathDB" id="VectorBase:ASTEI20_032190"/>
<dbReference type="PROSITE" id="PS01121">
    <property type="entry name" value="CASPASE_HIS"/>
    <property type="match status" value="1"/>
</dbReference>
<evidence type="ECO:0000256" key="5">
    <source>
        <dbReference type="ARBA" id="ARBA00022807"/>
    </source>
</evidence>
<dbReference type="EnsemblMetazoa" id="ASTEI09036-RA">
    <property type="protein sequence ID" value="ASTEI09036-PA"/>
    <property type="gene ID" value="ASTEI09036"/>
</dbReference>
<dbReference type="PRINTS" id="PR00376">
    <property type="entry name" value="IL1BCENZYME"/>
</dbReference>
<evidence type="ECO:0000259" key="10">
    <source>
        <dbReference type="PROSITE" id="PS50208"/>
    </source>
</evidence>
<evidence type="ECO:0000256" key="3">
    <source>
        <dbReference type="ARBA" id="ARBA00022703"/>
    </source>
</evidence>
<evidence type="ECO:0000259" key="9">
    <source>
        <dbReference type="PROSITE" id="PS50207"/>
    </source>
</evidence>
<name>A0A182YKQ0_ANOST</name>
<dbReference type="PROSITE" id="PS50207">
    <property type="entry name" value="CASPASE_P10"/>
    <property type="match status" value="1"/>
</dbReference>
<evidence type="ECO:0000256" key="2">
    <source>
        <dbReference type="ARBA" id="ARBA00022670"/>
    </source>
</evidence>
<dbReference type="GO" id="GO:0016322">
    <property type="term" value="P:neuron remodeling"/>
    <property type="evidence" value="ECO:0007669"/>
    <property type="project" value="UniProtKB-ARBA"/>
</dbReference>
<dbReference type="InterPro" id="IPR029030">
    <property type="entry name" value="Caspase-like_dom_sf"/>
</dbReference>
<dbReference type="Gene3D" id="3.40.50.1460">
    <property type="match status" value="1"/>
</dbReference>
<evidence type="ECO:0000256" key="4">
    <source>
        <dbReference type="ARBA" id="ARBA00022801"/>
    </source>
</evidence>
<reference evidence="12" key="1">
    <citation type="journal article" date="2014" name="Genome Biol.">
        <title>Genome analysis of a major urban malaria vector mosquito, Anopheles stephensi.</title>
        <authorList>
            <person name="Jiang X."/>
            <person name="Peery A."/>
            <person name="Hall A.B."/>
            <person name="Sharma A."/>
            <person name="Chen X.G."/>
            <person name="Waterhouse R.M."/>
            <person name="Komissarov A."/>
            <person name="Riehle M.M."/>
            <person name="Shouche Y."/>
            <person name="Sharakhova M.V."/>
            <person name="Lawson D."/>
            <person name="Pakpour N."/>
            <person name="Arensburger P."/>
            <person name="Davidson V.L."/>
            <person name="Eiglmeier K."/>
            <person name="Emrich S."/>
            <person name="George P."/>
            <person name="Kennedy R.C."/>
            <person name="Mane S.P."/>
            <person name="Maslen G."/>
            <person name="Oringanje C."/>
            <person name="Qi Y."/>
            <person name="Settlage R."/>
            <person name="Tojo M."/>
            <person name="Tubio J.M."/>
            <person name="Unger M.F."/>
            <person name="Wang B."/>
            <person name="Vernick K.D."/>
            <person name="Ribeiro J.M."/>
            <person name="James A.A."/>
            <person name="Michel K."/>
            <person name="Riehle M.A."/>
            <person name="Luckhart S."/>
            <person name="Sharakhov I.V."/>
            <person name="Tu Z."/>
        </authorList>
    </citation>
    <scope>NUCLEOTIDE SEQUENCE [LARGE SCALE GENOMIC DNA]</scope>
    <source>
        <strain evidence="12">Indian</strain>
    </source>
</reference>
<dbReference type="CDD" id="cd00032">
    <property type="entry name" value="CASc"/>
    <property type="match status" value="1"/>
</dbReference>
<dbReference type="Proteomes" id="UP000076408">
    <property type="component" value="Unassembled WGS sequence"/>
</dbReference>
<evidence type="ECO:0000256" key="7">
    <source>
        <dbReference type="PIRSR" id="PIRSR038001-1"/>
    </source>
</evidence>
<dbReference type="PIRSF" id="PIRSF038001">
    <property type="entry name" value="Caspase_ICE"/>
    <property type="match status" value="1"/>
</dbReference>
<proteinExistence type="inferred from homology"/>
<dbReference type="InterPro" id="IPR001309">
    <property type="entry name" value="Pept_C14_p20"/>
</dbReference>
<dbReference type="InterPro" id="IPR015917">
    <property type="entry name" value="Pept_C14A"/>
</dbReference>
<dbReference type="GO" id="GO:0043525">
    <property type="term" value="P:positive regulation of neuron apoptotic process"/>
    <property type="evidence" value="ECO:0007669"/>
    <property type="project" value="TreeGrafter"/>
</dbReference>
<dbReference type="SMART" id="SM00115">
    <property type="entry name" value="CASc"/>
    <property type="match status" value="1"/>
</dbReference>
<protein>
    <recommendedName>
        <fullName evidence="13">Caspase</fullName>
    </recommendedName>
</protein>
<dbReference type="AlphaFoldDB" id="A0A182YKQ0"/>
<evidence type="ECO:0000313" key="12">
    <source>
        <dbReference type="Proteomes" id="UP000076408"/>
    </source>
</evidence>
<dbReference type="InterPro" id="IPR016129">
    <property type="entry name" value="Caspase_his_AS"/>
</dbReference>
<reference evidence="11" key="2">
    <citation type="submission" date="2020-05" db="UniProtKB">
        <authorList>
            <consortium name="EnsemblMetazoa"/>
        </authorList>
    </citation>
    <scope>IDENTIFICATION</scope>
    <source>
        <strain evidence="11">Indian</strain>
    </source>
</reference>
<dbReference type="GO" id="GO:0004197">
    <property type="term" value="F:cysteine-type endopeptidase activity"/>
    <property type="evidence" value="ECO:0007669"/>
    <property type="project" value="InterPro"/>
</dbReference>
<dbReference type="PROSITE" id="PS01122">
    <property type="entry name" value="CASPASE_CYS"/>
    <property type="match status" value="1"/>
</dbReference>
<feature type="domain" description="Caspase family p20" evidence="10">
    <location>
        <begin position="52"/>
        <end position="173"/>
    </location>
</feature>
<keyword evidence="2" id="KW-0645">Protease</keyword>
<keyword evidence="5" id="KW-0788">Thiol protease</keyword>
<dbReference type="GO" id="GO:1990525">
    <property type="term" value="F:BIR domain binding"/>
    <property type="evidence" value="ECO:0007669"/>
    <property type="project" value="UniProtKB-ARBA"/>
</dbReference>
<dbReference type="Pfam" id="PF00656">
    <property type="entry name" value="Peptidase_C14"/>
    <property type="match status" value="1"/>
</dbReference>
<dbReference type="FunFam" id="3.40.50.1460:FF:000001">
    <property type="entry name" value="Caspase-3 preproprotein"/>
    <property type="match status" value="1"/>
</dbReference>
<dbReference type="GO" id="GO:0045476">
    <property type="term" value="P:nurse cell apoptotic process"/>
    <property type="evidence" value="ECO:0007669"/>
    <property type="project" value="UniProtKB-ARBA"/>
</dbReference>
<accession>A0A182YKQ0</accession>
<dbReference type="PROSITE" id="PS50208">
    <property type="entry name" value="CASPASE_P20"/>
    <property type="match status" value="1"/>
</dbReference>
<feature type="domain" description="Caspase family p10" evidence="9">
    <location>
        <begin position="212"/>
        <end position="307"/>
    </location>
</feature>
<feature type="active site" evidence="7">
    <location>
        <position position="127"/>
    </location>
</feature>
<dbReference type="InterPro" id="IPR033139">
    <property type="entry name" value="Caspase_cys_AS"/>
</dbReference>
<dbReference type="GO" id="GO:0045751">
    <property type="term" value="P:negative regulation of Toll signaling pathway"/>
    <property type="evidence" value="ECO:0007669"/>
    <property type="project" value="UniProtKB-ARBA"/>
</dbReference>
<evidence type="ECO:0000256" key="8">
    <source>
        <dbReference type="RuleBase" id="RU003971"/>
    </source>
</evidence>
<dbReference type="PANTHER" id="PTHR10454:SF232">
    <property type="entry name" value="AT03047P-RELATED"/>
    <property type="match status" value="1"/>
</dbReference>
<evidence type="ECO:0000256" key="1">
    <source>
        <dbReference type="ARBA" id="ARBA00010134"/>
    </source>
</evidence>
<dbReference type="GO" id="GO:0005737">
    <property type="term" value="C:cytoplasm"/>
    <property type="evidence" value="ECO:0007669"/>
    <property type="project" value="TreeGrafter"/>
</dbReference>
<organism evidence="11 12">
    <name type="scientific">Anopheles stephensi</name>
    <name type="common">Indo-Pakistan malaria mosquito</name>
    <dbReference type="NCBI Taxonomy" id="30069"/>
    <lineage>
        <taxon>Eukaryota</taxon>
        <taxon>Metazoa</taxon>
        <taxon>Ecdysozoa</taxon>
        <taxon>Arthropoda</taxon>
        <taxon>Hexapoda</taxon>
        <taxon>Insecta</taxon>
        <taxon>Pterygota</taxon>
        <taxon>Neoptera</taxon>
        <taxon>Endopterygota</taxon>
        <taxon>Diptera</taxon>
        <taxon>Nematocera</taxon>
        <taxon>Culicoidea</taxon>
        <taxon>Culicidae</taxon>
        <taxon>Anophelinae</taxon>
        <taxon>Anopheles</taxon>
    </lineage>
</organism>
<evidence type="ECO:0000256" key="6">
    <source>
        <dbReference type="ARBA" id="ARBA00023145"/>
    </source>
</evidence>
<sequence length="308" mass="35188">MDVFGPNCDADAVDNNARILAQETSTSNIISSSVVHSIEIVDDAHYDMRHDRRGVAVIFNHKHFLHEPVRHGTETDCNNIREALQNLQFEVRVYDDLERRELTRVLDALAEEDHKNRDCLLVVIMTHGEDDVLYAKDRTFRVDRLWENFIGKACPSLLGKPKLFFIQACRGHNTDTGVRLEKSNKQATRIDATTAARELPAPSIQPGRSKSIQYAIPSMADLLVMYSTYKGHYSWRNPSRGSWFIQALCDELRMHGNSKELLHLLTAVSRKVAYEFQSNVPDDNSLNSKKQMPCIVSMLTRLVYFPKN</sequence>
<keyword evidence="12" id="KW-1185">Reference proteome</keyword>
<dbReference type="InterPro" id="IPR002398">
    <property type="entry name" value="Pept_C14"/>
</dbReference>
<keyword evidence="6" id="KW-0865">Zymogen</keyword>
<keyword evidence="4" id="KW-0378">Hydrolase</keyword>
<dbReference type="VEuPathDB" id="VectorBase:ASTE010192"/>
<comment type="similarity">
    <text evidence="1 8">Belongs to the peptidase C14A family.</text>
</comment>
<dbReference type="SUPFAM" id="SSF52129">
    <property type="entry name" value="Caspase-like"/>
    <property type="match status" value="1"/>
</dbReference>
<keyword evidence="3" id="KW-0053">Apoptosis</keyword>
<dbReference type="InterPro" id="IPR011600">
    <property type="entry name" value="Pept_C14_caspase"/>
</dbReference>